<evidence type="ECO:0000313" key="2">
    <source>
        <dbReference type="Proteomes" id="UP001500363"/>
    </source>
</evidence>
<gene>
    <name evidence="1" type="ORF">GCM10009741_77500</name>
</gene>
<sequence>MTVKDRAGYVAAVSTLRRLWDSYLPIQLVRKPSPYLGGTPEPVFRTSAYDKDREFRIHEALADLPGLVRVQIGPDAANLIIVPDITDADLTTSLRAMAPLAADHTIRLYASYGADTTRLTSLGTIAKRKYSGVDPVPPAVGPGLISRVTSTWAQVGR</sequence>
<dbReference type="Proteomes" id="UP001500363">
    <property type="component" value="Unassembled WGS sequence"/>
</dbReference>
<keyword evidence="2" id="KW-1185">Reference proteome</keyword>
<accession>A0ABN2CLK1</accession>
<protein>
    <submittedName>
        <fullName evidence="1">Uncharacterized protein</fullName>
    </submittedName>
</protein>
<reference evidence="1 2" key="1">
    <citation type="journal article" date="2019" name="Int. J. Syst. Evol. Microbiol.">
        <title>The Global Catalogue of Microorganisms (GCM) 10K type strain sequencing project: providing services to taxonomists for standard genome sequencing and annotation.</title>
        <authorList>
            <consortium name="The Broad Institute Genomics Platform"/>
            <consortium name="The Broad Institute Genome Sequencing Center for Infectious Disease"/>
            <person name="Wu L."/>
            <person name="Ma J."/>
        </authorList>
    </citation>
    <scope>NUCLEOTIDE SEQUENCE [LARGE SCALE GENOMIC DNA]</scope>
    <source>
        <strain evidence="1 2">JCM 14303</strain>
    </source>
</reference>
<name>A0ABN2CLK1_9ACTN</name>
<dbReference type="RefSeq" id="WP_344183411.1">
    <property type="nucleotide sequence ID" value="NZ_BAAANC010000005.1"/>
</dbReference>
<comment type="caution">
    <text evidence="1">The sequence shown here is derived from an EMBL/GenBank/DDBJ whole genome shotgun (WGS) entry which is preliminary data.</text>
</comment>
<dbReference type="EMBL" id="BAAANC010000005">
    <property type="protein sequence ID" value="GAA1560753.1"/>
    <property type="molecule type" value="Genomic_DNA"/>
</dbReference>
<proteinExistence type="predicted"/>
<organism evidence="1 2">
    <name type="scientific">Kribbella lupini</name>
    <dbReference type="NCBI Taxonomy" id="291602"/>
    <lineage>
        <taxon>Bacteria</taxon>
        <taxon>Bacillati</taxon>
        <taxon>Actinomycetota</taxon>
        <taxon>Actinomycetes</taxon>
        <taxon>Propionibacteriales</taxon>
        <taxon>Kribbellaceae</taxon>
        <taxon>Kribbella</taxon>
    </lineage>
</organism>
<evidence type="ECO:0000313" key="1">
    <source>
        <dbReference type="EMBL" id="GAA1560753.1"/>
    </source>
</evidence>